<feature type="region of interest" description="Disordered" evidence="1">
    <location>
        <begin position="32"/>
        <end position="92"/>
    </location>
</feature>
<evidence type="ECO:0000256" key="1">
    <source>
        <dbReference type="SAM" id="MobiDB-lite"/>
    </source>
</evidence>
<dbReference type="EMBL" id="BARU01044410">
    <property type="protein sequence ID" value="GAH77666.1"/>
    <property type="molecule type" value="Genomic_DNA"/>
</dbReference>
<feature type="compositionally biased region" description="Basic and acidic residues" evidence="1">
    <location>
        <begin position="44"/>
        <end position="77"/>
    </location>
</feature>
<gene>
    <name evidence="2" type="ORF">S03H2_67735</name>
</gene>
<comment type="caution">
    <text evidence="2">The sequence shown here is derived from an EMBL/GenBank/DDBJ whole genome shotgun (WGS) entry which is preliminary data.</text>
</comment>
<accession>X1I5I5</accession>
<feature type="non-terminal residue" evidence="2">
    <location>
        <position position="1"/>
    </location>
</feature>
<reference evidence="2" key="1">
    <citation type="journal article" date="2014" name="Front. Microbiol.">
        <title>High frequency of phylogenetically diverse reductive dehalogenase-homologous genes in deep subseafloor sedimentary metagenomes.</title>
        <authorList>
            <person name="Kawai M."/>
            <person name="Futagami T."/>
            <person name="Toyoda A."/>
            <person name="Takaki Y."/>
            <person name="Nishi S."/>
            <person name="Hori S."/>
            <person name="Arai W."/>
            <person name="Tsubouchi T."/>
            <person name="Morono Y."/>
            <person name="Uchiyama I."/>
            <person name="Ito T."/>
            <person name="Fujiyama A."/>
            <person name="Inagaki F."/>
            <person name="Takami H."/>
        </authorList>
    </citation>
    <scope>NUCLEOTIDE SEQUENCE</scope>
    <source>
        <strain evidence="2">Expedition CK06-06</strain>
    </source>
</reference>
<sequence>KIYFVDSGGFIQEIQKRQDGFSSRILNPTRKGIPRVINIPPPKPFKDWESYEKAHPIRESDIEPRDDPFFFNPRDDPDFWSESNIEETEDSS</sequence>
<name>X1I5I5_9ZZZZ</name>
<evidence type="ECO:0000313" key="2">
    <source>
        <dbReference type="EMBL" id="GAH77666.1"/>
    </source>
</evidence>
<organism evidence="2">
    <name type="scientific">marine sediment metagenome</name>
    <dbReference type="NCBI Taxonomy" id="412755"/>
    <lineage>
        <taxon>unclassified sequences</taxon>
        <taxon>metagenomes</taxon>
        <taxon>ecological metagenomes</taxon>
    </lineage>
</organism>
<dbReference type="AlphaFoldDB" id="X1I5I5"/>
<protein>
    <submittedName>
        <fullName evidence="2">Uncharacterized protein</fullName>
    </submittedName>
</protein>
<proteinExistence type="predicted"/>